<dbReference type="GO" id="GO:0140664">
    <property type="term" value="F:ATP-dependent DNA damage sensor activity"/>
    <property type="evidence" value="ECO:0007669"/>
    <property type="project" value="InterPro"/>
</dbReference>
<dbReference type="EMBL" id="FQZM01000015">
    <property type="protein sequence ID" value="SHI92894.1"/>
    <property type="molecule type" value="Genomic_DNA"/>
</dbReference>
<dbReference type="CDD" id="cd06503">
    <property type="entry name" value="ATP-synt_Fo_b"/>
    <property type="match status" value="1"/>
</dbReference>
<dbReference type="Gene3D" id="3.30.1370.110">
    <property type="match status" value="1"/>
</dbReference>
<dbReference type="PROSITE" id="PS50828">
    <property type="entry name" value="SMR"/>
    <property type="match status" value="1"/>
</dbReference>
<accession>A0A1M6F579</accession>
<dbReference type="Pfam" id="PF00488">
    <property type="entry name" value="MutS_V"/>
    <property type="match status" value="1"/>
</dbReference>
<evidence type="ECO:0000256" key="7">
    <source>
        <dbReference type="ARBA" id="ARBA00022884"/>
    </source>
</evidence>
<evidence type="ECO:0000313" key="13">
    <source>
        <dbReference type="Proteomes" id="UP000184529"/>
    </source>
</evidence>
<evidence type="ECO:0000313" key="12">
    <source>
        <dbReference type="EMBL" id="SHI92894.1"/>
    </source>
</evidence>
<keyword evidence="5 9" id="KW-0378">Hydrolase</keyword>
<dbReference type="GO" id="GO:0019843">
    <property type="term" value="F:rRNA binding"/>
    <property type="evidence" value="ECO:0007669"/>
    <property type="project" value="UniProtKB-UniRule"/>
</dbReference>
<dbReference type="InterPro" id="IPR000432">
    <property type="entry name" value="DNA_mismatch_repair_MutS_C"/>
</dbReference>
<dbReference type="SMART" id="SM00533">
    <property type="entry name" value="MUTSd"/>
    <property type="match status" value="1"/>
</dbReference>
<dbReference type="HAMAP" id="MF_00092">
    <property type="entry name" value="MutS2"/>
    <property type="match status" value="1"/>
</dbReference>
<dbReference type="InterPro" id="IPR045076">
    <property type="entry name" value="MutS"/>
</dbReference>
<dbReference type="InterPro" id="IPR036187">
    <property type="entry name" value="DNA_mismatch_repair_MutS_sf"/>
</dbReference>
<dbReference type="InterPro" id="IPR002625">
    <property type="entry name" value="Smr_dom"/>
</dbReference>
<dbReference type="EC" id="3.6.4.-" evidence="9"/>
<dbReference type="PANTHER" id="PTHR48466">
    <property type="entry name" value="OS10G0509000 PROTEIN-RELATED"/>
    <property type="match status" value="1"/>
</dbReference>
<keyword evidence="3 9" id="KW-0547">Nucleotide-binding</keyword>
<feature type="binding site" evidence="9">
    <location>
        <begin position="389"/>
        <end position="396"/>
    </location>
    <ligand>
        <name>ATP</name>
        <dbReference type="ChEBI" id="CHEBI:30616"/>
    </ligand>
</feature>
<dbReference type="GO" id="GO:0004519">
    <property type="term" value="F:endonuclease activity"/>
    <property type="evidence" value="ECO:0007669"/>
    <property type="project" value="UniProtKB-UniRule"/>
</dbReference>
<dbReference type="GO" id="GO:0016887">
    <property type="term" value="F:ATP hydrolysis activity"/>
    <property type="evidence" value="ECO:0007669"/>
    <property type="project" value="InterPro"/>
</dbReference>
<gene>
    <name evidence="9" type="primary">mutS2</name>
    <name evidence="9" type="synonym">rqcU</name>
    <name evidence="12" type="ORF">SAMN02745219_01369</name>
</gene>
<dbReference type="EC" id="3.1.-.-" evidence="9"/>
<dbReference type="SUPFAM" id="SSF160443">
    <property type="entry name" value="SMR domain-like"/>
    <property type="match status" value="1"/>
</dbReference>
<keyword evidence="8 9" id="KW-0238">DNA-binding</keyword>
<dbReference type="STRING" id="1121432.SAMN02745219_01369"/>
<keyword evidence="13" id="KW-1185">Reference proteome</keyword>
<dbReference type="FunFam" id="3.40.50.300:FF:000830">
    <property type="entry name" value="Endonuclease MutS2"/>
    <property type="match status" value="1"/>
</dbReference>
<dbReference type="SUPFAM" id="SSF52540">
    <property type="entry name" value="P-loop containing nucleoside triphosphate hydrolases"/>
    <property type="match status" value="1"/>
</dbReference>
<reference evidence="13" key="1">
    <citation type="submission" date="2016-11" db="EMBL/GenBank/DDBJ databases">
        <authorList>
            <person name="Varghese N."/>
            <person name="Submissions S."/>
        </authorList>
    </citation>
    <scope>NUCLEOTIDE SEQUENCE [LARGE SCALE GENOMIC DNA]</scope>
    <source>
        <strain evidence="13">DSM 16057</strain>
    </source>
</reference>
<keyword evidence="7 9" id="KW-0694">RNA-binding</keyword>
<evidence type="ECO:0000256" key="4">
    <source>
        <dbReference type="ARBA" id="ARBA00022759"/>
    </source>
</evidence>
<dbReference type="InterPro" id="IPR007696">
    <property type="entry name" value="DNA_mismatch_repair_MutS_core"/>
</dbReference>
<dbReference type="InterPro" id="IPR005747">
    <property type="entry name" value="MutS2"/>
</dbReference>
<evidence type="ECO:0000256" key="10">
    <source>
        <dbReference type="SAM" id="Coils"/>
    </source>
</evidence>
<sequence>MLQVFHRDNSLLVSAGRPEANRGAVGAEHWSERGQRRILYNFPDAFNWRKCYDNRGSTMDDRTLKRLEYDKVLEHLAQYTISPLGRERVFSLRPVTDRQTIHTWQAQTTQARDLLRLEPGADFGGWHDIRQYLQRVVRGAVLEPQELFETGQTLGACRRIRRFFAERPGRYHLLEQIALDIGNFSELEKKISRAVLPGGEIADDASTTLSTIRRRLQRIQQQVKEQLESIVRSAAYQKYLQDPIVTIREGRYVVPVKQEYRAQVPGIVHDQSASGATLFIEPMAVVESNNEMRRLQVAEKQEIARILGELSRAVAARGEELTLSLEALGQLDFILARARYSEHLDAVEPRLLPAPRLHLRQARHPLLSGNVVPISIHLGYQFDTLVITGPNTGGKTVTLKTVGLLTLMAQSGLHIPAGAGSELGVFDEVFADIGDEQSIEQSLSTFSSHLTNIVEILNQAGPGSLVLLDELGAGTDPAEGAALAQAILERLHEMGAKTVATTHYSELKNFAYARERVENASVEFDAVTLKPTYRLLIGKPGSSNAFEIARRLGLAPHLVERARSFMTAEQVQVADLMQQLERARQQAERELEGARRMREEAEELKERYLALKDELVARRESILSRAREEARQLVKRARQESEEAIRELRMRLADEAARVREEAIREAREKLAGMQERLQPRATVSRPDPGVIPESVSVGQTVFLPRFNQRGTVVALPEAGEVQVQVGMIKINVPLAELRLPAEDETSRSEVRVASLVQDKTRSISTRLDLRGLRAEEALQEVEKYLDDAALAGLSRVFLVHGKGTGALRAAIQQQLKTDRRVKSFRLGEHGEGGTGVTVVELV</sequence>
<protein>
    <recommendedName>
        <fullName evidence="9">Endonuclease MutS2</fullName>
        <ecNumber evidence="9">3.1.-.-</ecNumber>
    </recommendedName>
    <alternativeName>
        <fullName evidence="9">Ribosome-associated protein quality control-upstream factor</fullName>
        <shortName evidence="9">RQC-upstream factor</shortName>
        <shortName evidence="9">RqcU</shortName>
        <ecNumber evidence="9">3.6.4.-</ecNumber>
    </alternativeName>
</protein>
<dbReference type="GO" id="GO:0006298">
    <property type="term" value="P:mismatch repair"/>
    <property type="evidence" value="ECO:0007669"/>
    <property type="project" value="InterPro"/>
</dbReference>
<dbReference type="Pfam" id="PF01713">
    <property type="entry name" value="Smr"/>
    <property type="match status" value="1"/>
</dbReference>
<keyword evidence="2 9" id="KW-0699">rRNA-binding</keyword>
<organism evidence="12 13">
    <name type="scientific">Desulfofundulus thermosubterraneus DSM 16057</name>
    <dbReference type="NCBI Taxonomy" id="1121432"/>
    <lineage>
        <taxon>Bacteria</taxon>
        <taxon>Bacillati</taxon>
        <taxon>Bacillota</taxon>
        <taxon>Clostridia</taxon>
        <taxon>Eubacteriales</taxon>
        <taxon>Peptococcaceae</taxon>
        <taxon>Desulfofundulus</taxon>
    </lineage>
</organism>
<evidence type="ECO:0000256" key="1">
    <source>
        <dbReference type="ARBA" id="ARBA00022722"/>
    </source>
</evidence>
<dbReference type="PIRSF" id="PIRSF005814">
    <property type="entry name" value="MutS_YshD"/>
    <property type="match status" value="1"/>
</dbReference>
<feature type="coiled-coil region" evidence="10">
    <location>
        <begin position="202"/>
        <end position="229"/>
    </location>
</feature>
<keyword evidence="10" id="KW-0175">Coiled coil</keyword>
<evidence type="ECO:0000256" key="9">
    <source>
        <dbReference type="HAMAP-Rule" id="MF_00092"/>
    </source>
</evidence>
<dbReference type="Proteomes" id="UP000184529">
    <property type="component" value="Unassembled WGS sequence"/>
</dbReference>
<dbReference type="GO" id="GO:0005524">
    <property type="term" value="F:ATP binding"/>
    <property type="evidence" value="ECO:0007669"/>
    <property type="project" value="UniProtKB-UniRule"/>
</dbReference>
<evidence type="ECO:0000259" key="11">
    <source>
        <dbReference type="PROSITE" id="PS50828"/>
    </source>
</evidence>
<dbReference type="InterPro" id="IPR027417">
    <property type="entry name" value="P-loop_NTPase"/>
</dbReference>
<name>A0A1M6F579_9FIRM</name>
<keyword evidence="1 9" id="KW-0540">Nuclease</keyword>
<evidence type="ECO:0000256" key="3">
    <source>
        <dbReference type="ARBA" id="ARBA00022741"/>
    </source>
</evidence>
<dbReference type="PANTHER" id="PTHR48466:SF2">
    <property type="entry name" value="OS10G0509000 PROTEIN"/>
    <property type="match status" value="1"/>
</dbReference>
<dbReference type="Gene3D" id="3.40.50.300">
    <property type="entry name" value="P-loop containing nucleotide triphosphate hydrolases"/>
    <property type="match status" value="1"/>
</dbReference>
<comment type="subunit">
    <text evidence="9">Homodimer. Binds to stalled ribosomes, contacting rRNA.</text>
</comment>
<dbReference type="InterPro" id="IPR046893">
    <property type="entry name" value="MSSS"/>
</dbReference>
<dbReference type="SUPFAM" id="SSF48334">
    <property type="entry name" value="DNA repair protein MutS, domain III"/>
    <property type="match status" value="1"/>
</dbReference>
<dbReference type="GO" id="GO:0072344">
    <property type="term" value="P:rescue of stalled ribosome"/>
    <property type="evidence" value="ECO:0007669"/>
    <property type="project" value="UniProtKB-UniRule"/>
</dbReference>
<dbReference type="GO" id="GO:0045910">
    <property type="term" value="P:negative regulation of DNA recombination"/>
    <property type="evidence" value="ECO:0007669"/>
    <property type="project" value="InterPro"/>
</dbReference>
<evidence type="ECO:0000256" key="2">
    <source>
        <dbReference type="ARBA" id="ARBA00022730"/>
    </source>
</evidence>
<dbReference type="SMART" id="SM00463">
    <property type="entry name" value="SMR"/>
    <property type="match status" value="1"/>
</dbReference>
<feature type="domain" description="Smr" evidence="11">
    <location>
        <begin position="768"/>
        <end position="843"/>
    </location>
</feature>
<proteinExistence type="inferred from homology"/>
<evidence type="ECO:0000256" key="8">
    <source>
        <dbReference type="ARBA" id="ARBA00023125"/>
    </source>
</evidence>
<feature type="coiled-coil region" evidence="10">
    <location>
        <begin position="566"/>
        <end position="677"/>
    </location>
</feature>
<evidence type="ECO:0000256" key="6">
    <source>
        <dbReference type="ARBA" id="ARBA00022840"/>
    </source>
</evidence>
<evidence type="ECO:0000256" key="5">
    <source>
        <dbReference type="ARBA" id="ARBA00022801"/>
    </source>
</evidence>
<comment type="function">
    <text evidence="9">Endonuclease that is involved in the suppression of homologous recombination and thus may have a key role in the control of bacterial genetic diversity.</text>
</comment>
<dbReference type="Pfam" id="PF20297">
    <property type="entry name" value="MSSS"/>
    <property type="match status" value="1"/>
</dbReference>
<keyword evidence="4 9" id="KW-0255">Endonuclease</keyword>
<comment type="function">
    <text evidence="9">Acts as a ribosome collision sensor, splitting the ribosome into its 2 subunits. Detects stalled/collided 70S ribosomes which it binds and splits by an ATP-hydrolysis driven conformational change. Acts upstream of the ribosome quality control system (RQC), a ribosome-associated complex that mediates the extraction of incompletely synthesized nascent chains from stalled ribosomes and their subsequent degradation. Probably generates substrates for RQC.</text>
</comment>
<dbReference type="SMART" id="SM00534">
    <property type="entry name" value="MUTSac"/>
    <property type="match status" value="1"/>
</dbReference>
<dbReference type="GO" id="GO:0043023">
    <property type="term" value="F:ribosomal large subunit binding"/>
    <property type="evidence" value="ECO:0007669"/>
    <property type="project" value="UniProtKB-UniRule"/>
</dbReference>
<comment type="similarity">
    <text evidence="9">Belongs to the DNA mismatch repair MutS family. MutS2 subfamily.</text>
</comment>
<dbReference type="PROSITE" id="PS00486">
    <property type="entry name" value="DNA_MISMATCH_REPAIR_2"/>
    <property type="match status" value="1"/>
</dbReference>
<dbReference type="NCBIfam" id="TIGR01069">
    <property type="entry name" value="mutS2"/>
    <property type="match status" value="1"/>
</dbReference>
<dbReference type="CDD" id="cd03280">
    <property type="entry name" value="ABC_MutS2"/>
    <property type="match status" value="1"/>
</dbReference>
<dbReference type="GO" id="GO:0030983">
    <property type="term" value="F:mismatched DNA binding"/>
    <property type="evidence" value="ECO:0007669"/>
    <property type="project" value="InterPro"/>
</dbReference>
<dbReference type="FunFam" id="3.30.1370.110:FF:000004">
    <property type="entry name" value="Endonuclease MutS2"/>
    <property type="match status" value="1"/>
</dbReference>
<dbReference type="InterPro" id="IPR036063">
    <property type="entry name" value="Smr_dom_sf"/>
</dbReference>
<keyword evidence="6 9" id="KW-0067">ATP-binding</keyword>
<dbReference type="AlphaFoldDB" id="A0A1M6F579"/>